<protein>
    <recommendedName>
        <fullName evidence="4">Copper transporter</fullName>
    </recommendedName>
</protein>
<proteinExistence type="predicted"/>
<evidence type="ECO:0000313" key="2">
    <source>
        <dbReference type="EMBL" id="KAK4449549.1"/>
    </source>
</evidence>
<keyword evidence="1" id="KW-0472">Membrane</keyword>
<sequence>MLRAVRTICAFWTDVIFAPTLWACLGVGVHVFGTVVLRMRLHGWRGRPQSDRVPTSSDLDSADRQVHRLTRIASWIQGLPRRIVGILKTEFIPSAAARYEVRITEFVETKLFLFSAWALSMITLFHVIFGTVLFASTTFIGTRDALGVVGMYIMSATTCRVVLMYELAGLREANIQKENHRDCCRRCCRLPEPTAKHDDHDLSDTTETKRSGTVVVASLVKVQN</sequence>
<feature type="transmembrane region" description="Helical" evidence="1">
    <location>
        <begin position="146"/>
        <end position="168"/>
    </location>
</feature>
<name>A0AAV9GND4_9PEZI</name>
<dbReference type="EMBL" id="MU865936">
    <property type="protein sequence ID" value="KAK4449549.1"/>
    <property type="molecule type" value="Genomic_DNA"/>
</dbReference>
<keyword evidence="1" id="KW-1133">Transmembrane helix</keyword>
<evidence type="ECO:0008006" key="4">
    <source>
        <dbReference type="Google" id="ProtNLM"/>
    </source>
</evidence>
<accession>A0AAV9GND4</accession>
<keyword evidence="1" id="KW-0812">Transmembrane</keyword>
<evidence type="ECO:0000256" key="1">
    <source>
        <dbReference type="SAM" id="Phobius"/>
    </source>
</evidence>
<dbReference type="Proteomes" id="UP001321760">
    <property type="component" value="Unassembled WGS sequence"/>
</dbReference>
<dbReference type="AlphaFoldDB" id="A0AAV9GND4"/>
<reference evidence="2" key="1">
    <citation type="journal article" date="2023" name="Mol. Phylogenet. Evol.">
        <title>Genome-scale phylogeny and comparative genomics of the fungal order Sordariales.</title>
        <authorList>
            <person name="Hensen N."/>
            <person name="Bonometti L."/>
            <person name="Westerberg I."/>
            <person name="Brannstrom I.O."/>
            <person name="Guillou S."/>
            <person name="Cros-Aarteil S."/>
            <person name="Calhoun S."/>
            <person name="Haridas S."/>
            <person name="Kuo A."/>
            <person name="Mondo S."/>
            <person name="Pangilinan J."/>
            <person name="Riley R."/>
            <person name="LaButti K."/>
            <person name="Andreopoulos B."/>
            <person name="Lipzen A."/>
            <person name="Chen C."/>
            <person name="Yan M."/>
            <person name="Daum C."/>
            <person name="Ng V."/>
            <person name="Clum A."/>
            <person name="Steindorff A."/>
            <person name="Ohm R.A."/>
            <person name="Martin F."/>
            <person name="Silar P."/>
            <person name="Natvig D.O."/>
            <person name="Lalanne C."/>
            <person name="Gautier V."/>
            <person name="Ament-Velasquez S.L."/>
            <person name="Kruys A."/>
            <person name="Hutchinson M.I."/>
            <person name="Powell A.J."/>
            <person name="Barry K."/>
            <person name="Miller A.N."/>
            <person name="Grigoriev I.V."/>
            <person name="Debuchy R."/>
            <person name="Gladieux P."/>
            <person name="Hiltunen Thoren M."/>
            <person name="Johannesson H."/>
        </authorList>
    </citation>
    <scope>NUCLEOTIDE SEQUENCE</scope>
    <source>
        <strain evidence="2">PSN243</strain>
    </source>
</reference>
<keyword evidence="3" id="KW-1185">Reference proteome</keyword>
<gene>
    <name evidence="2" type="ORF">QBC34DRAFT_86043</name>
</gene>
<feature type="transmembrane region" description="Helical" evidence="1">
    <location>
        <begin position="16"/>
        <end position="37"/>
    </location>
</feature>
<feature type="transmembrane region" description="Helical" evidence="1">
    <location>
        <begin position="111"/>
        <end position="134"/>
    </location>
</feature>
<comment type="caution">
    <text evidence="2">The sequence shown here is derived from an EMBL/GenBank/DDBJ whole genome shotgun (WGS) entry which is preliminary data.</text>
</comment>
<reference evidence="2" key="2">
    <citation type="submission" date="2023-05" db="EMBL/GenBank/DDBJ databases">
        <authorList>
            <consortium name="Lawrence Berkeley National Laboratory"/>
            <person name="Steindorff A."/>
            <person name="Hensen N."/>
            <person name="Bonometti L."/>
            <person name="Westerberg I."/>
            <person name="Brannstrom I.O."/>
            <person name="Guillou S."/>
            <person name="Cros-Aarteil S."/>
            <person name="Calhoun S."/>
            <person name="Haridas S."/>
            <person name="Kuo A."/>
            <person name="Mondo S."/>
            <person name="Pangilinan J."/>
            <person name="Riley R."/>
            <person name="Labutti K."/>
            <person name="Andreopoulos B."/>
            <person name="Lipzen A."/>
            <person name="Chen C."/>
            <person name="Yanf M."/>
            <person name="Daum C."/>
            <person name="Ng V."/>
            <person name="Clum A."/>
            <person name="Ohm R."/>
            <person name="Martin F."/>
            <person name="Silar P."/>
            <person name="Natvig D."/>
            <person name="Lalanne C."/>
            <person name="Gautier V."/>
            <person name="Ament-Velasquez S.L."/>
            <person name="Kruys A."/>
            <person name="Hutchinson M.I."/>
            <person name="Powell A.J."/>
            <person name="Barry K."/>
            <person name="Miller A.N."/>
            <person name="Grigoriev I.V."/>
            <person name="Debuchy R."/>
            <person name="Gladieux P."/>
            <person name="Thoren M.H."/>
            <person name="Johannesson H."/>
        </authorList>
    </citation>
    <scope>NUCLEOTIDE SEQUENCE</scope>
    <source>
        <strain evidence="2">PSN243</strain>
    </source>
</reference>
<evidence type="ECO:0000313" key="3">
    <source>
        <dbReference type="Proteomes" id="UP001321760"/>
    </source>
</evidence>
<organism evidence="2 3">
    <name type="scientific">Podospora aff. communis PSN243</name>
    <dbReference type="NCBI Taxonomy" id="3040156"/>
    <lineage>
        <taxon>Eukaryota</taxon>
        <taxon>Fungi</taxon>
        <taxon>Dikarya</taxon>
        <taxon>Ascomycota</taxon>
        <taxon>Pezizomycotina</taxon>
        <taxon>Sordariomycetes</taxon>
        <taxon>Sordariomycetidae</taxon>
        <taxon>Sordariales</taxon>
        <taxon>Podosporaceae</taxon>
        <taxon>Podospora</taxon>
    </lineage>
</organism>